<feature type="transmembrane region" description="Helical" evidence="1">
    <location>
        <begin position="151"/>
        <end position="170"/>
    </location>
</feature>
<accession>A0ABQ4C2S0</accession>
<evidence type="ECO:0008006" key="4">
    <source>
        <dbReference type="Google" id="ProtNLM"/>
    </source>
</evidence>
<protein>
    <recommendedName>
        <fullName evidence="4">Dolichyl-phosphate-mannose-protein mannosyltransferase</fullName>
    </recommendedName>
</protein>
<feature type="transmembrane region" description="Helical" evidence="1">
    <location>
        <begin position="330"/>
        <end position="350"/>
    </location>
</feature>
<keyword evidence="1" id="KW-0812">Transmembrane</keyword>
<name>A0ABQ4C2S0_9ACTN</name>
<keyword evidence="1" id="KW-1133">Transmembrane helix</keyword>
<feature type="transmembrane region" description="Helical" evidence="1">
    <location>
        <begin position="303"/>
        <end position="324"/>
    </location>
</feature>
<evidence type="ECO:0000256" key="1">
    <source>
        <dbReference type="SAM" id="Phobius"/>
    </source>
</evidence>
<dbReference type="Proteomes" id="UP000624325">
    <property type="component" value="Unassembled WGS sequence"/>
</dbReference>
<feature type="transmembrane region" description="Helical" evidence="1">
    <location>
        <begin position="121"/>
        <end position="139"/>
    </location>
</feature>
<comment type="caution">
    <text evidence="2">The sequence shown here is derived from an EMBL/GenBank/DDBJ whole genome shotgun (WGS) entry which is preliminary data.</text>
</comment>
<keyword evidence="1" id="KW-0472">Membrane</keyword>
<sequence length="522" mass="55165">MALPGETMVVVRPRPVDDPPPRRWRVLLGPVALVLLTLVVHDVPTAVRLPYWLDEAWVAASTRFPIGDLPVTTSSTPIGWSALLRLVPDPDWLRLLPLGFLVLSVVAAYALAAALPWPSGAHRVVAGFLAGALVALLPAQQVRHDLKQYTADAALALVLLALAGFVEATYSRRRLVLLVAAGTVGVLLSHTATLVGGCVVGGLVLAALARRQWRRAVEAAVAGLALLAVFVAVYFGLARGGDSATMVRYWKGFFPTVGELPGYLDYRLHALQPYVGVDIGLLLVLALVGVVTVGLLGRPAAAVAAGLLAPAAVAAGVARMYPLLDVRTSHFLLVWLMAFAAIGVAGLATFLARRRAVVAGALAVVLLGGYAYRAAEWFRFDGADAALGVRVPATSENTRRPVAYVWAHRRPGDVVLVSGAASYGFAFYWPAQPGYRRDRGSAVGWQPTYPDPRIVLSTGRTAAAIHTGVVTATGLAGEGAAVWVVRSHLSKVEKAAWTAELTKLTAETTPTGVESALRVVAW</sequence>
<feature type="transmembrane region" description="Helical" evidence="1">
    <location>
        <begin position="414"/>
        <end position="431"/>
    </location>
</feature>
<keyword evidence="3" id="KW-1185">Reference proteome</keyword>
<evidence type="ECO:0000313" key="3">
    <source>
        <dbReference type="Proteomes" id="UP000624325"/>
    </source>
</evidence>
<dbReference type="RefSeq" id="WP_203703104.1">
    <property type="nucleotide sequence ID" value="NZ_BAAALU010000026.1"/>
</dbReference>
<feature type="transmembrane region" description="Helical" evidence="1">
    <location>
        <begin position="176"/>
        <end position="209"/>
    </location>
</feature>
<gene>
    <name evidence="2" type="ORF">Air01nite_31580</name>
</gene>
<organism evidence="2 3">
    <name type="scientific">Asanoa iriomotensis</name>
    <dbReference type="NCBI Taxonomy" id="234613"/>
    <lineage>
        <taxon>Bacteria</taxon>
        <taxon>Bacillati</taxon>
        <taxon>Actinomycetota</taxon>
        <taxon>Actinomycetes</taxon>
        <taxon>Micromonosporales</taxon>
        <taxon>Micromonosporaceae</taxon>
        <taxon>Asanoa</taxon>
    </lineage>
</organism>
<evidence type="ECO:0000313" key="2">
    <source>
        <dbReference type="EMBL" id="GIF57063.1"/>
    </source>
</evidence>
<feature type="transmembrane region" description="Helical" evidence="1">
    <location>
        <begin position="216"/>
        <end position="237"/>
    </location>
</feature>
<feature type="transmembrane region" description="Helical" evidence="1">
    <location>
        <begin position="95"/>
        <end position="115"/>
    </location>
</feature>
<reference evidence="2 3" key="1">
    <citation type="submission" date="2021-01" db="EMBL/GenBank/DDBJ databases">
        <title>Whole genome shotgun sequence of Asanoa iriomotensis NBRC 100142.</title>
        <authorList>
            <person name="Komaki H."/>
            <person name="Tamura T."/>
        </authorList>
    </citation>
    <scope>NUCLEOTIDE SEQUENCE [LARGE SCALE GENOMIC DNA]</scope>
    <source>
        <strain evidence="2 3">NBRC 100142</strain>
    </source>
</reference>
<dbReference type="EMBL" id="BONC01000019">
    <property type="protein sequence ID" value="GIF57063.1"/>
    <property type="molecule type" value="Genomic_DNA"/>
</dbReference>
<feature type="transmembrane region" description="Helical" evidence="1">
    <location>
        <begin position="357"/>
        <end position="375"/>
    </location>
</feature>
<proteinExistence type="predicted"/>
<feature type="transmembrane region" description="Helical" evidence="1">
    <location>
        <begin position="274"/>
        <end position="296"/>
    </location>
</feature>